<keyword evidence="2" id="KW-1133">Transmembrane helix</keyword>
<evidence type="ECO:0000256" key="1">
    <source>
        <dbReference type="SAM" id="Coils"/>
    </source>
</evidence>
<evidence type="ECO:0000256" key="2">
    <source>
        <dbReference type="SAM" id="Phobius"/>
    </source>
</evidence>
<gene>
    <name evidence="3" type="ORF">UU02_C0003G0007</name>
</gene>
<sequence length="129" mass="14699">MKNKNPGLLEVKFKSVLGYAIWFLAVLLSISTVRNIGRVVSIRKQVEAERQKVEKMQADNAKLQTQIAEAQGQDFIEKQIRNKLGLTKEGEAMVVLPDESIVRSLAPSLTSEEETLPDPNWKKWEKLFF</sequence>
<feature type="coiled-coil region" evidence="1">
    <location>
        <begin position="39"/>
        <end position="73"/>
    </location>
</feature>
<organism evidence="3 4">
    <name type="scientific">Candidatus Woesebacteria bacterium GW2011_GWA1_40_43</name>
    <dbReference type="NCBI Taxonomy" id="1618553"/>
    <lineage>
        <taxon>Bacteria</taxon>
        <taxon>Candidatus Woeseibacteriota</taxon>
    </lineage>
</organism>
<dbReference type="EMBL" id="LBZA01000003">
    <property type="protein sequence ID" value="KKR64690.1"/>
    <property type="molecule type" value="Genomic_DNA"/>
</dbReference>
<keyword evidence="1" id="KW-0175">Coiled coil</keyword>
<dbReference type="GO" id="GO:0051301">
    <property type="term" value="P:cell division"/>
    <property type="evidence" value="ECO:0007669"/>
    <property type="project" value="UniProtKB-KW"/>
</dbReference>
<keyword evidence="3" id="KW-0132">Cell division</keyword>
<keyword evidence="2" id="KW-0812">Transmembrane</keyword>
<reference evidence="3 4" key="1">
    <citation type="journal article" date="2015" name="Nature">
        <title>rRNA introns, odd ribosomes, and small enigmatic genomes across a large radiation of phyla.</title>
        <authorList>
            <person name="Brown C.T."/>
            <person name="Hug L.A."/>
            <person name="Thomas B.C."/>
            <person name="Sharon I."/>
            <person name="Castelle C.J."/>
            <person name="Singh A."/>
            <person name="Wilkins M.J."/>
            <person name="Williams K.H."/>
            <person name="Banfield J.F."/>
        </authorList>
    </citation>
    <scope>NUCLEOTIDE SEQUENCE [LARGE SCALE GENOMIC DNA]</scope>
</reference>
<comment type="caution">
    <text evidence="3">The sequence shown here is derived from an EMBL/GenBank/DDBJ whole genome shotgun (WGS) entry which is preliminary data.</text>
</comment>
<dbReference type="AlphaFoldDB" id="A0A0G0UYA1"/>
<feature type="transmembrane region" description="Helical" evidence="2">
    <location>
        <begin position="16"/>
        <end position="36"/>
    </location>
</feature>
<name>A0A0G0UYA1_9BACT</name>
<dbReference type="InterPro" id="IPR007060">
    <property type="entry name" value="FtsL/DivIC"/>
</dbReference>
<keyword evidence="2" id="KW-0472">Membrane</keyword>
<evidence type="ECO:0000313" key="4">
    <source>
        <dbReference type="Proteomes" id="UP000034293"/>
    </source>
</evidence>
<dbReference type="Proteomes" id="UP000034293">
    <property type="component" value="Unassembled WGS sequence"/>
</dbReference>
<evidence type="ECO:0000313" key="3">
    <source>
        <dbReference type="EMBL" id="KKR64690.1"/>
    </source>
</evidence>
<accession>A0A0G0UYA1</accession>
<proteinExistence type="predicted"/>
<dbReference type="Pfam" id="PF04977">
    <property type="entry name" value="DivIC"/>
    <property type="match status" value="1"/>
</dbReference>
<protein>
    <submittedName>
        <fullName evidence="3">Cell division protein FtsL</fullName>
    </submittedName>
</protein>
<keyword evidence="3" id="KW-0131">Cell cycle</keyword>